<organism evidence="4 5">
    <name type="scientific">Thelephora terrestris</name>
    <dbReference type="NCBI Taxonomy" id="56493"/>
    <lineage>
        <taxon>Eukaryota</taxon>
        <taxon>Fungi</taxon>
        <taxon>Dikarya</taxon>
        <taxon>Basidiomycota</taxon>
        <taxon>Agaricomycotina</taxon>
        <taxon>Agaricomycetes</taxon>
        <taxon>Thelephorales</taxon>
        <taxon>Thelephoraceae</taxon>
        <taxon>Thelephora</taxon>
    </lineage>
</organism>
<evidence type="ECO:0000313" key="5">
    <source>
        <dbReference type="Proteomes" id="UP000736335"/>
    </source>
</evidence>
<dbReference type="EMBL" id="WIUZ02000004">
    <property type="protein sequence ID" value="KAF9788600.1"/>
    <property type="molecule type" value="Genomic_DNA"/>
</dbReference>
<dbReference type="InterPro" id="IPR011856">
    <property type="entry name" value="tRNA_endonuc-like_dom_sf"/>
</dbReference>
<sequence length="193" mass="22064">MLSTVHRGAAFENRALRVLQTNLSMSLNHVGGKSDGGIDLRGWWWLPFTPSAFADPTHRQRVRVFAQCKAERKKTGPKYIREMEGVLHRYFNDPNPMVALFISESHFTKEALLRVQSSSIPFFLLHLPSEHEDDIGSMVWNEALSGTNGLLQGKVEARWERSLDSDRAGRPSLWVQNQRAPSWTPEKLRSPER</sequence>
<dbReference type="GO" id="GO:0003676">
    <property type="term" value="F:nucleic acid binding"/>
    <property type="evidence" value="ECO:0007669"/>
    <property type="project" value="InterPro"/>
</dbReference>
<comment type="subcellular location">
    <subcellularLocation>
        <location evidence="1">Mitochondrion</location>
    </subcellularLocation>
</comment>
<dbReference type="OrthoDB" id="20734at2759"/>
<evidence type="ECO:0000256" key="2">
    <source>
        <dbReference type="ARBA" id="ARBA00023128"/>
    </source>
</evidence>
<evidence type="ECO:0000313" key="4">
    <source>
        <dbReference type="EMBL" id="KAF9788600.1"/>
    </source>
</evidence>
<dbReference type="PANTHER" id="PTHR28133:SF1">
    <property type="entry name" value="REQUIRED FOR RESPIRATORY GROWTH PROTEIN 7, MITOCHONDRIAL"/>
    <property type="match status" value="1"/>
</dbReference>
<proteinExistence type="predicted"/>
<gene>
    <name evidence="4" type="ORF">BJ322DRAFT_1106578</name>
</gene>
<dbReference type="GO" id="GO:0005739">
    <property type="term" value="C:mitochondrion"/>
    <property type="evidence" value="ECO:0007669"/>
    <property type="project" value="UniProtKB-SubCell"/>
</dbReference>
<dbReference type="PANTHER" id="PTHR28133">
    <property type="entry name" value="REQUIRED FOR RESPIRATORY GROWTH PROTEIN 7, MITOCHONDRIAL"/>
    <property type="match status" value="1"/>
</dbReference>
<accession>A0A9P6LA00</accession>
<keyword evidence="5" id="KW-1185">Reference proteome</keyword>
<protein>
    <recommendedName>
        <fullName evidence="6">Restriction endonuclease type IV Mrr domain-containing protein</fullName>
    </recommendedName>
</protein>
<dbReference type="Pfam" id="PF10356">
    <property type="entry name" value="RRG7"/>
    <property type="match status" value="1"/>
</dbReference>
<reference evidence="4" key="1">
    <citation type="journal article" date="2020" name="Nat. Commun.">
        <title>Large-scale genome sequencing of mycorrhizal fungi provides insights into the early evolution of symbiotic traits.</title>
        <authorList>
            <person name="Miyauchi S."/>
            <person name="Kiss E."/>
            <person name="Kuo A."/>
            <person name="Drula E."/>
            <person name="Kohler A."/>
            <person name="Sanchez-Garcia M."/>
            <person name="Morin E."/>
            <person name="Andreopoulos B."/>
            <person name="Barry K.W."/>
            <person name="Bonito G."/>
            <person name="Buee M."/>
            <person name="Carver A."/>
            <person name="Chen C."/>
            <person name="Cichocki N."/>
            <person name="Clum A."/>
            <person name="Culley D."/>
            <person name="Crous P.W."/>
            <person name="Fauchery L."/>
            <person name="Girlanda M."/>
            <person name="Hayes R.D."/>
            <person name="Keri Z."/>
            <person name="LaButti K."/>
            <person name="Lipzen A."/>
            <person name="Lombard V."/>
            <person name="Magnuson J."/>
            <person name="Maillard F."/>
            <person name="Murat C."/>
            <person name="Nolan M."/>
            <person name="Ohm R.A."/>
            <person name="Pangilinan J."/>
            <person name="Pereira M.F."/>
            <person name="Perotto S."/>
            <person name="Peter M."/>
            <person name="Pfister S."/>
            <person name="Riley R."/>
            <person name="Sitrit Y."/>
            <person name="Stielow J.B."/>
            <person name="Szollosi G."/>
            <person name="Zifcakova L."/>
            <person name="Stursova M."/>
            <person name="Spatafora J.W."/>
            <person name="Tedersoo L."/>
            <person name="Vaario L.M."/>
            <person name="Yamada A."/>
            <person name="Yan M."/>
            <person name="Wang P."/>
            <person name="Xu J."/>
            <person name="Bruns T."/>
            <person name="Baldrian P."/>
            <person name="Vilgalys R."/>
            <person name="Dunand C."/>
            <person name="Henrissat B."/>
            <person name="Grigoriev I.V."/>
            <person name="Hibbett D."/>
            <person name="Nagy L.G."/>
            <person name="Martin F.M."/>
        </authorList>
    </citation>
    <scope>NUCLEOTIDE SEQUENCE</scope>
    <source>
        <strain evidence="4">UH-Tt-Lm1</strain>
    </source>
</reference>
<reference evidence="4" key="2">
    <citation type="submission" date="2020-11" db="EMBL/GenBank/DDBJ databases">
        <authorList>
            <consortium name="DOE Joint Genome Institute"/>
            <person name="Kuo A."/>
            <person name="Miyauchi S."/>
            <person name="Kiss E."/>
            <person name="Drula E."/>
            <person name="Kohler A."/>
            <person name="Sanchez-Garcia M."/>
            <person name="Andreopoulos B."/>
            <person name="Barry K.W."/>
            <person name="Bonito G."/>
            <person name="Buee M."/>
            <person name="Carver A."/>
            <person name="Chen C."/>
            <person name="Cichocki N."/>
            <person name="Clum A."/>
            <person name="Culley D."/>
            <person name="Crous P.W."/>
            <person name="Fauchery L."/>
            <person name="Girlanda M."/>
            <person name="Hayes R."/>
            <person name="Keri Z."/>
            <person name="Labutti K."/>
            <person name="Lipzen A."/>
            <person name="Lombard V."/>
            <person name="Magnuson J."/>
            <person name="Maillard F."/>
            <person name="Morin E."/>
            <person name="Murat C."/>
            <person name="Nolan M."/>
            <person name="Ohm R."/>
            <person name="Pangilinan J."/>
            <person name="Pereira M."/>
            <person name="Perotto S."/>
            <person name="Peter M."/>
            <person name="Riley R."/>
            <person name="Sitrit Y."/>
            <person name="Stielow B."/>
            <person name="Szollosi G."/>
            <person name="Zifcakova L."/>
            <person name="Stursova M."/>
            <person name="Spatafora J.W."/>
            <person name="Tedersoo L."/>
            <person name="Vaario L.-M."/>
            <person name="Yamada A."/>
            <person name="Yan M."/>
            <person name="Wang P."/>
            <person name="Xu J."/>
            <person name="Bruns T."/>
            <person name="Baldrian P."/>
            <person name="Vilgalys R."/>
            <person name="Henrissat B."/>
            <person name="Grigoriev I.V."/>
            <person name="Hibbett D."/>
            <person name="Nagy L.G."/>
            <person name="Martin F.M."/>
        </authorList>
    </citation>
    <scope>NUCLEOTIDE SEQUENCE</scope>
    <source>
        <strain evidence="4">UH-Tt-Lm1</strain>
    </source>
</reference>
<dbReference type="Proteomes" id="UP000736335">
    <property type="component" value="Unassembled WGS sequence"/>
</dbReference>
<keyword evidence="2" id="KW-0496">Mitochondrion</keyword>
<evidence type="ECO:0008006" key="6">
    <source>
        <dbReference type="Google" id="ProtNLM"/>
    </source>
</evidence>
<feature type="region of interest" description="Disordered" evidence="3">
    <location>
        <begin position="170"/>
        <end position="193"/>
    </location>
</feature>
<comment type="caution">
    <text evidence="4">The sequence shown here is derived from an EMBL/GenBank/DDBJ whole genome shotgun (WGS) entry which is preliminary data.</text>
</comment>
<dbReference type="AlphaFoldDB" id="A0A9P6LA00"/>
<evidence type="ECO:0000256" key="3">
    <source>
        <dbReference type="SAM" id="MobiDB-lite"/>
    </source>
</evidence>
<name>A0A9P6LA00_9AGAM</name>
<evidence type="ECO:0000256" key="1">
    <source>
        <dbReference type="ARBA" id="ARBA00004173"/>
    </source>
</evidence>
<dbReference type="Gene3D" id="3.40.1350.10">
    <property type="match status" value="1"/>
</dbReference>
<dbReference type="InterPro" id="IPR018828">
    <property type="entry name" value="RRG7"/>
</dbReference>